<evidence type="ECO:0000313" key="2">
    <source>
        <dbReference type="EMBL" id="CAB1449819.1"/>
    </source>
</evidence>
<keyword evidence="1" id="KW-1133">Transmembrane helix</keyword>
<name>A0A9N7Z5R5_PLEPL</name>
<protein>
    <recommendedName>
        <fullName evidence="4">Transmembrane protein 42</fullName>
    </recommendedName>
</protein>
<dbReference type="EMBL" id="CADEAL010004028">
    <property type="protein sequence ID" value="CAB1449819.1"/>
    <property type="molecule type" value="Genomic_DNA"/>
</dbReference>
<comment type="caution">
    <text evidence="2">The sequence shown here is derived from an EMBL/GenBank/DDBJ whole genome shotgun (WGS) entry which is preliminary data.</text>
</comment>
<keyword evidence="1" id="KW-0812">Transmembrane</keyword>
<dbReference type="SUPFAM" id="SSF103481">
    <property type="entry name" value="Multidrug resistance efflux transporter EmrE"/>
    <property type="match status" value="1"/>
</dbReference>
<evidence type="ECO:0000313" key="3">
    <source>
        <dbReference type="Proteomes" id="UP001153269"/>
    </source>
</evidence>
<dbReference type="PANTHER" id="PTHR31965">
    <property type="entry name" value="TRANSMEMBRANE PROTEIN 42"/>
    <property type="match status" value="1"/>
</dbReference>
<evidence type="ECO:0008006" key="4">
    <source>
        <dbReference type="Google" id="ProtNLM"/>
    </source>
</evidence>
<dbReference type="AlphaFoldDB" id="A0A9N7Z5R5"/>
<reference evidence="2" key="1">
    <citation type="submission" date="2020-03" db="EMBL/GenBank/DDBJ databases">
        <authorList>
            <person name="Weist P."/>
        </authorList>
    </citation>
    <scope>NUCLEOTIDE SEQUENCE</scope>
</reference>
<dbReference type="Proteomes" id="UP001153269">
    <property type="component" value="Unassembled WGS sequence"/>
</dbReference>
<accession>A0A9N7Z5R5</accession>
<evidence type="ECO:0000256" key="1">
    <source>
        <dbReference type="SAM" id="Phobius"/>
    </source>
</evidence>
<dbReference type="InterPro" id="IPR037185">
    <property type="entry name" value="EmrE-like"/>
</dbReference>
<dbReference type="PANTHER" id="PTHR31965:SF1">
    <property type="entry name" value="TRANSMEMBRANE PROTEIN 42"/>
    <property type="match status" value="1"/>
</dbReference>
<organism evidence="2 3">
    <name type="scientific">Pleuronectes platessa</name>
    <name type="common">European plaice</name>
    <dbReference type="NCBI Taxonomy" id="8262"/>
    <lineage>
        <taxon>Eukaryota</taxon>
        <taxon>Metazoa</taxon>
        <taxon>Chordata</taxon>
        <taxon>Craniata</taxon>
        <taxon>Vertebrata</taxon>
        <taxon>Euteleostomi</taxon>
        <taxon>Actinopterygii</taxon>
        <taxon>Neopterygii</taxon>
        <taxon>Teleostei</taxon>
        <taxon>Neoteleostei</taxon>
        <taxon>Acanthomorphata</taxon>
        <taxon>Carangaria</taxon>
        <taxon>Pleuronectiformes</taxon>
        <taxon>Pleuronectoidei</taxon>
        <taxon>Pleuronectidae</taxon>
        <taxon>Pleuronectes</taxon>
    </lineage>
</organism>
<dbReference type="InterPro" id="IPR039632">
    <property type="entry name" value="TMEM42"/>
</dbReference>
<sequence>MEKYGGTTDCDWLHAPLRLLCGALLFTCNTVMWTFFSKALRLCSSTARATVITTASNFISSALLGRLIFGETHAVLWWTGISVTLCGLLVLHVSTPQSPHQGEGKKKE</sequence>
<keyword evidence="3" id="KW-1185">Reference proteome</keyword>
<feature type="transmembrane region" description="Helical" evidence="1">
    <location>
        <begin position="75"/>
        <end position="93"/>
    </location>
</feature>
<keyword evidence="1" id="KW-0472">Membrane</keyword>
<proteinExistence type="predicted"/>
<gene>
    <name evidence="2" type="ORF">PLEPLA_LOCUS37505</name>
</gene>
<feature type="transmembrane region" description="Helical" evidence="1">
    <location>
        <begin position="48"/>
        <end position="69"/>
    </location>
</feature>
<dbReference type="Gene3D" id="1.10.3730.20">
    <property type="match status" value="1"/>
</dbReference>
<feature type="transmembrane region" description="Helical" evidence="1">
    <location>
        <begin position="15"/>
        <end position="36"/>
    </location>
</feature>